<evidence type="ECO:0000313" key="1">
    <source>
        <dbReference type="EMBL" id="MBU9721307.1"/>
    </source>
</evidence>
<gene>
    <name evidence="1" type="ORF">KS407_07570</name>
</gene>
<keyword evidence="2" id="KW-1185">Reference proteome</keyword>
<accession>A0ABS6JRW8</accession>
<evidence type="ECO:0000313" key="2">
    <source>
        <dbReference type="Proteomes" id="UP000790580"/>
    </source>
</evidence>
<dbReference type="Proteomes" id="UP000790580">
    <property type="component" value="Unassembled WGS sequence"/>
</dbReference>
<comment type="caution">
    <text evidence="1">The sequence shown here is derived from an EMBL/GenBank/DDBJ whole genome shotgun (WGS) entry which is preliminary data.</text>
</comment>
<dbReference type="EMBL" id="JAHQCR010000034">
    <property type="protein sequence ID" value="MBU9721307.1"/>
    <property type="molecule type" value="Genomic_DNA"/>
</dbReference>
<sequence>MHKLTILLSSILVIQVLSYVGIMLYQDYKENQQIAYEMYSDDKFDYDITDFQERGYIILTRSDRIDESRDRVFQFYEDVNGGEKAAIDIYNGESIRHVFFDGDKIKHKTIQLELQGNKIQSYTSICSSLSYEEDADKNRMYFDLKNCVPVPGSLSPVPTTPTGIIMMQEAKNEYFDSHLVMFPLD</sequence>
<protein>
    <recommendedName>
        <fullName evidence="3">DUF4362 domain-containing protein</fullName>
    </recommendedName>
</protein>
<dbReference type="RefSeq" id="WP_140354965.1">
    <property type="nucleotide sequence ID" value="NZ_JAHQCR010000034.1"/>
</dbReference>
<organism evidence="1 2">
    <name type="scientific">Evansella alkalicola</name>
    <dbReference type="NCBI Taxonomy" id="745819"/>
    <lineage>
        <taxon>Bacteria</taxon>
        <taxon>Bacillati</taxon>
        <taxon>Bacillota</taxon>
        <taxon>Bacilli</taxon>
        <taxon>Bacillales</taxon>
        <taxon>Bacillaceae</taxon>
        <taxon>Evansella</taxon>
    </lineage>
</organism>
<name>A0ABS6JRW8_9BACI</name>
<reference evidence="1 2" key="1">
    <citation type="submission" date="2021-06" db="EMBL/GenBank/DDBJ databases">
        <title>Bacillus sp. RD4P76, an endophyte from a halophyte.</title>
        <authorList>
            <person name="Sun J.-Q."/>
        </authorList>
    </citation>
    <scope>NUCLEOTIDE SEQUENCE [LARGE SCALE GENOMIC DNA]</scope>
    <source>
        <strain evidence="1 2">JCM 17098</strain>
    </source>
</reference>
<evidence type="ECO:0008006" key="3">
    <source>
        <dbReference type="Google" id="ProtNLM"/>
    </source>
</evidence>
<proteinExistence type="predicted"/>